<keyword evidence="3" id="KW-0808">Transferase</keyword>
<proteinExistence type="predicted"/>
<evidence type="ECO:0000313" key="3">
    <source>
        <dbReference type="EMBL" id="KAF4857504.1"/>
    </source>
</evidence>
<evidence type="ECO:0000313" key="4">
    <source>
        <dbReference type="Proteomes" id="UP000711996"/>
    </source>
</evidence>
<dbReference type="PROSITE" id="PS00108">
    <property type="entry name" value="PROTEIN_KINASE_ST"/>
    <property type="match status" value="1"/>
</dbReference>
<feature type="region of interest" description="Disordered" evidence="1">
    <location>
        <begin position="557"/>
        <end position="584"/>
    </location>
</feature>
<dbReference type="InterPro" id="IPR000719">
    <property type="entry name" value="Prot_kinase_dom"/>
</dbReference>
<dbReference type="CDD" id="cd00180">
    <property type="entry name" value="PKc"/>
    <property type="match status" value="1"/>
</dbReference>
<keyword evidence="4" id="KW-1185">Reference proteome</keyword>
<dbReference type="SUPFAM" id="SSF56112">
    <property type="entry name" value="Protein kinase-like (PK-like)"/>
    <property type="match status" value="1"/>
</dbReference>
<feature type="compositionally biased region" description="Low complexity" evidence="1">
    <location>
        <begin position="481"/>
        <end position="494"/>
    </location>
</feature>
<feature type="domain" description="Protein kinase" evidence="2">
    <location>
        <begin position="164"/>
        <end position="536"/>
    </location>
</feature>
<organism evidence="3 4">
    <name type="scientific">Colletotrichum siamense</name>
    <name type="common">Anthracnose fungus</name>
    <dbReference type="NCBI Taxonomy" id="690259"/>
    <lineage>
        <taxon>Eukaryota</taxon>
        <taxon>Fungi</taxon>
        <taxon>Dikarya</taxon>
        <taxon>Ascomycota</taxon>
        <taxon>Pezizomycotina</taxon>
        <taxon>Sordariomycetes</taxon>
        <taxon>Hypocreomycetidae</taxon>
        <taxon>Glomerellales</taxon>
        <taxon>Glomerellaceae</taxon>
        <taxon>Colletotrichum</taxon>
        <taxon>Colletotrichum gloeosporioides species complex</taxon>
    </lineage>
</organism>
<feature type="region of interest" description="Disordered" evidence="1">
    <location>
        <begin position="481"/>
        <end position="523"/>
    </location>
</feature>
<dbReference type="Gene3D" id="1.10.510.10">
    <property type="entry name" value="Transferase(Phosphotransferase) domain 1"/>
    <property type="match status" value="1"/>
</dbReference>
<dbReference type="EMBL" id="QPMT01000025">
    <property type="protein sequence ID" value="KAF4857504.1"/>
    <property type="molecule type" value="Genomic_DNA"/>
</dbReference>
<gene>
    <name evidence="3" type="ORF">CGCSCA2_v008215</name>
</gene>
<dbReference type="PANTHER" id="PTHR24359">
    <property type="entry name" value="SERINE/THREONINE-PROTEIN KINASE SBK1"/>
    <property type="match status" value="1"/>
</dbReference>
<dbReference type="PANTHER" id="PTHR24359:SF1">
    <property type="entry name" value="INHIBITOR OF NUCLEAR FACTOR KAPPA-B KINASE EPSILON SUBUNIT HOMOLOG 1-RELATED"/>
    <property type="match status" value="1"/>
</dbReference>
<sequence length="584" mass="66470">MVGLRQQLRMAQISTGTSGGKFLPYSSLKDIISTQVVTDTLTRRRDISPGTVSKIASFVCGKPEARRIFAILVWINKTDLIDTFYRYNFIDAILPLYVESDGTVGTYNTQSGNSEATHKVFSDERWDEETPDFFCDTQWQFLSPVFSEHQFEYSFHKDHRMPFLKQSSGHRESHFSTVEKWCIHKAHFRKSSRLRISVDKDGHPMVAVKSLKNVHMNETDYKRAAETEADVLKMIRGLEHPHLIKAIAYYKKGTNYFLVFPWAGGGNLRDFWGTDPPRKLDPDFAGWVVDQLCGLAGAMEKLHSAQGTCRHGDLKPENILCFEDSKRPEPYTQPFLVIADVGLAKVHSLATEMRNEATRTLNGTVMYEPPEAVLLLTKNQPRSRRYDIWSIGCIYFEFLIWLLYGKAELVRFGEDITHPVNRTRQFFEVVGSGAAKMNPDVQKWMDWMRRDPRCAPNTAIRRLLELICTRLLVIEVSKPRSASSGSASTQNSTTIHEPNGPDNVKIIRSDTNSSFNGNGPDDLLVRATSTEMHEALNNIRKDASGAKPKIQWLNWQAKSSEGPKQRFGDNLAPYQRGTGRPPWR</sequence>
<dbReference type="Gene3D" id="3.30.200.20">
    <property type="entry name" value="Phosphorylase Kinase, domain 1"/>
    <property type="match status" value="1"/>
</dbReference>
<accession>A0A9P5K2S1</accession>
<reference evidence="3" key="1">
    <citation type="submission" date="2019-06" db="EMBL/GenBank/DDBJ databases">
        <authorList>
            <person name="Gan P."/>
            <person name="Shirasu K."/>
        </authorList>
    </citation>
    <scope>NUCLEOTIDE SEQUENCE [LARGE SCALE GENOMIC DNA]</scope>
    <source>
        <strain evidence="3">CAD2</strain>
    </source>
</reference>
<evidence type="ECO:0000259" key="2">
    <source>
        <dbReference type="PROSITE" id="PS50011"/>
    </source>
</evidence>
<dbReference type="GO" id="GO:0005524">
    <property type="term" value="F:ATP binding"/>
    <property type="evidence" value="ECO:0007669"/>
    <property type="project" value="InterPro"/>
</dbReference>
<protein>
    <submittedName>
        <fullName evidence="3">Myosin light chain kinase</fullName>
    </submittedName>
</protein>
<dbReference type="Pfam" id="PF00069">
    <property type="entry name" value="Pkinase"/>
    <property type="match status" value="1"/>
</dbReference>
<dbReference type="AlphaFoldDB" id="A0A9P5K2S1"/>
<evidence type="ECO:0000256" key="1">
    <source>
        <dbReference type="SAM" id="MobiDB-lite"/>
    </source>
</evidence>
<dbReference type="InterPro" id="IPR008271">
    <property type="entry name" value="Ser/Thr_kinase_AS"/>
</dbReference>
<dbReference type="PROSITE" id="PS50011">
    <property type="entry name" value="PROTEIN_KINASE_DOM"/>
    <property type="match status" value="1"/>
</dbReference>
<dbReference type="OrthoDB" id="5125733at2759"/>
<dbReference type="InterPro" id="IPR011009">
    <property type="entry name" value="Kinase-like_dom_sf"/>
</dbReference>
<comment type="caution">
    <text evidence="3">The sequence shown here is derived from an EMBL/GenBank/DDBJ whole genome shotgun (WGS) entry which is preliminary data.</text>
</comment>
<dbReference type="Proteomes" id="UP000711996">
    <property type="component" value="Unassembled WGS sequence"/>
</dbReference>
<dbReference type="GO" id="GO:0004674">
    <property type="term" value="F:protein serine/threonine kinase activity"/>
    <property type="evidence" value="ECO:0007669"/>
    <property type="project" value="TreeGrafter"/>
</dbReference>
<dbReference type="SMART" id="SM00220">
    <property type="entry name" value="S_TKc"/>
    <property type="match status" value="1"/>
</dbReference>
<keyword evidence="3" id="KW-0418">Kinase</keyword>
<name>A0A9P5K2S1_COLSI</name>